<dbReference type="HOGENOM" id="CLU_2483338_0_0_1"/>
<reference evidence="1 2" key="1">
    <citation type="submission" date="2011-08" db="EMBL/GenBank/DDBJ databases">
        <authorList>
            <person name="Liu Z.J."/>
            <person name="Shi F.L."/>
            <person name="Lu J.Q."/>
            <person name="Li M."/>
            <person name="Wang Z.L."/>
        </authorList>
    </citation>
    <scope>NUCLEOTIDE SEQUENCE [LARGE SCALE GENOMIC DNA]</scope>
    <source>
        <strain evidence="1 2">USNM 41457</strain>
    </source>
</reference>
<comment type="caution">
    <text evidence="1">The sequence shown here is derived from an EMBL/GenBank/DDBJ whole genome shotgun (WGS) entry which is preliminary data.</text>
</comment>
<gene>
    <name evidence="1" type="ORF">EDEG_00193</name>
</gene>
<evidence type="ECO:0000313" key="2">
    <source>
        <dbReference type="Proteomes" id="UP000003163"/>
    </source>
</evidence>
<dbReference type="InParanoid" id="J9DQP1"/>
<dbReference type="Proteomes" id="UP000003163">
    <property type="component" value="Unassembled WGS sequence"/>
</dbReference>
<proteinExistence type="predicted"/>
<dbReference type="EMBL" id="AFBI03000002">
    <property type="protein sequence ID" value="EJW03632.1"/>
    <property type="molecule type" value="Genomic_DNA"/>
</dbReference>
<organism evidence="1 2">
    <name type="scientific">Edhazardia aedis (strain USNM 41457)</name>
    <name type="common">Microsporidian parasite</name>
    <dbReference type="NCBI Taxonomy" id="1003232"/>
    <lineage>
        <taxon>Eukaryota</taxon>
        <taxon>Fungi</taxon>
        <taxon>Fungi incertae sedis</taxon>
        <taxon>Microsporidia</taxon>
        <taxon>Edhazardia</taxon>
    </lineage>
</organism>
<reference evidence="2" key="2">
    <citation type="submission" date="2015-07" db="EMBL/GenBank/DDBJ databases">
        <title>Contrasting host-pathogen interactions and genome evolution in two generalist and specialist microsporidian pathogens of mosquitoes.</title>
        <authorList>
            <consortium name="The Broad Institute Genomics Platform"/>
            <consortium name="The Broad Institute Genome Sequencing Center for Infectious Disease"/>
            <person name="Cuomo C.A."/>
            <person name="Sanscrainte N.D."/>
            <person name="Goldberg J.M."/>
            <person name="Heiman D."/>
            <person name="Young S."/>
            <person name="Zeng Q."/>
            <person name="Becnel J.J."/>
            <person name="Birren B.W."/>
        </authorList>
    </citation>
    <scope>NUCLEOTIDE SEQUENCE [LARGE SCALE GENOMIC DNA]</scope>
    <source>
        <strain evidence="2">USNM 41457</strain>
    </source>
</reference>
<sequence>MNKIFQKIAKNKDSTGKGGYWSLINTNRVKITSKPSPNTKKTNFDSIDLPHDANEVILDVSPKETVQNSIRNSIKYIEQDKIFEFKD</sequence>
<dbReference type="VEuPathDB" id="MicrosporidiaDB:EDEG_00193"/>
<dbReference type="OrthoDB" id="5954824at2759"/>
<name>J9DQP1_EDHAE</name>
<protein>
    <submittedName>
        <fullName evidence="1">Uncharacterized protein</fullName>
    </submittedName>
</protein>
<evidence type="ECO:0000313" key="1">
    <source>
        <dbReference type="EMBL" id="EJW03632.1"/>
    </source>
</evidence>
<keyword evidence="2" id="KW-1185">Reference proteome</keyword>
<accession>J9DQP1</accession>
<dbReference type="AlphaFoldDB" id="J9DQP1"/>